<dbReference type="Gramene" id="Pp3c7_20910V3.1">
    <property type="protein sequence ID" value="Pp3c7_20910V3.1"/>
    <property type="gene ID" value="Pp3c7_20910"/>
</dbReference>
<dbReference type="RefSeq" id="XP_024379764.1">
    <property type="nucleotide sequence ID" value="XM_024523996.2"/>
</dbReference>
<reference evidence="5 7" key="1">
    <citation type="journal article" date="2008" name="Science">
        <title>The Physcomitrella genome reveals evolutionary insights into the conquest of land by plants.</title>
        <authorList>
            <person name="Rensing S."/>
            <person name="Lang D."/>
            <person name="Zimmer A."/>
            <person name="Terry A."/>
            <person name="Salamov A."/>
            <person name="Shapiro H."/>
            <person name="Nishiyama T."/>
            <person name="Perroud P.-F."/>
            <person name="Lindquist E."/>
            <person name="Kamisugi Y."/>
            <person name="Tanahashi T."/>
            <person name="Sakakibara K."/>
            <person name="Fujita T."/>
            <person name="Oishi K."/>
            <person name="Shin-I T."/>
            <person name="Kuroki Y."/>
            <person name="Toyoda A."/>
            <person name="Suzuki Y."/>
            <person name="Hashimoto A."/>
            <person name="Yamaguchi K."/>
            <person name="Sugano A."/>
            <person name="Kohara Y."/>
            <person name="Fujiyama A."/>
            <person name="Anterola A."/>
            <person name="Aoki S."/>
            <person name="Ashton N."/>
            <person name="Barbazuk W.B."/>
            <person name="Barker E."/>
            <person name="Bennetzen J."/>
            <person name="Bezanilla M."/>
            <person name="Blankenship R."/>
            <person name="Cho S.H."/>
            <person name="Dutcher S."/>
            <person name="Estelle M."/>
            <person name="Fawcett J.A."/>
            <person name="Gundlach H."/>
            <person name="Hanada K."/>
            <person name="Heyl A."/>
            <person name="Hicks K.A."/>
            <person name="Hugh J."/>
            <person name="Lohr M."/>
            <person name="Mayer K."/>
            <person name="Melkozernov A."/>
            <person name="Murata T."/>
            <person name="Nelson D."/>
            <person name="Pils B."/>
            <person name="Prigge M."/>
            <person name="Reiss B."/>
            <person name="Renner T."/>
            <person name="Rombauts S."/>
            <person name="Rushton P."/>
            <person name="Sanderfoot A."/>
            <person name="Schween G."/>
            <person name="Shiu S.-H."/>
            <person name="Stueber K."/>
            <person name="Theodoulou F.L."/>
            <person name="Tu H."/>
            <person name="Van de Peer Y."/>
            <person name="Verrier P.J."/>
            <person name="Waters E."/>
            <person name="Wood A."/>
            <person name="Yang L."/>
            <person name="Cove D."/>
            <person name="Cuming A."/>
            <person name="Hasebe M."/>
            <person name="Lucas S."/>
            <person name="Mishler D.B."/>
            <person name="Reski R."/>
            <person name="Grigoriev I."/>
            <person name="Quatrano R.S."/>
            <person name="Boore J.L."/>
        </authorList>
    </citation>
    <scope>NUCLEOTIDE SEQUENCE [LARGE SCALE GENOMIC DNA]</scope>
    <source>
        <strain evidence="6 7">cv. Gransden 2004</strain>
    </source>
</reference>
<dbReference type="GeneID" id="112284301"/>
<evidence type="ECO:0000256" key="4">
    <source>
        <dbReference type="SAM" id="MobiDB-lite"/>
    </source>
</evidence>
<keyword evidence="2" id="KW-0677">Repeat</keyword>
<dbReference type="AlphaFoldDB" id="A0A2K1KCI1"/>
<dbReference type="Pfam" id="PF01344">
    <property type="entry name" value="Kelch_1"/>
    <property type="match status" value="1"/>
</dbReference>
<name>A0A2K1KCI1_PHYPA</name>
<reference evidence="6" key="3">
    <citation type="submission" date="2020-12" db="UniProtKB">
        <authorList>
            <consortium name="EnsemblPlants"/>
        </authorList>
    </citation>
    <scope>IDENTIFICATION</scope>
</reference>
<dbReference type="PANTHER" id="PTHR46093:SF4">
    <property type="entry name" value="GALACTOSE OXIDASE_KELCH REPEAT SUPERFAMILY PROTEIN"/>
    <property type="match status" value="1"/>
</dbReference>
<feature type="region of interest" description="Disordered" evidence="4">
    <location>
        <begin position="149"/>
        <end position="214"/>
    </location>
</feature>
<dbReference type="EnsemblPlants" id="Pp3c7_20910V3.1">
    <property type="protein sequence ID" value="Pp3c7_20910V3.1"/>
    <property type="gene ID" value="Pp3c7_20910"/>
</dbReference>
<proteinExistence type="predicted"/>
<gene>
    <name evidence="6" type="primary">LOC112284301</name>
    <name evidence="5" type="ORF">PHYPA_010646</name>
</gene>
<feature type="coiled-coil region" evidence="3">
    <location>
        <begin position="833"/>
        <end position="937"/>
    </location>
</feature>
<dbReference type="EnsemblPlants" id="Pp3c7_20910V3.3">
    <property type="protein sequence ID" value="Pp3c7_20910V3.3"/>
    <property type="gene ID" value="Pp3c7_20910"/>
</dbReference>
<feature type="compositionally biased region" description="Basic and acidic residues" evidence="4">
    <location>
        <begin position="166"/>
        <end position="182"/>
    </location>
</feature>
<evidence type="ECO:0000313" key="6">
    <source>
        <dbReference type="EnsemblPlants" id="Pp3c7_20910V3.1"/>
    </source>
</evidence>
<dbReference type="Gramene" id="Pp3c7_20910V3.3">
    <property type="protein sequence ID" value="Pp3c7_20910V3.3"/>
    <property type="gene ID" value="Pp3c7_20910"/>
</dbReference>
<sequence>MALGEARRAVAEVEFRQEGLENVGGRRSGGGLGNGGRIAGMTSAEMVKEANGLAKRVVSSFESRYGGRKVSTRIVRARQNSRAEDRKRDGFPRGFSTVSSNSRLCRMVSGDGLGGDGDREDSSRSIILSFDVEQMGLGIVDESPVYGDRSGLTPENGSFHLNPKNDVVRSDSSDGGEVRLDARLSGATSKKDGRRRRIFSKRRKSAAEKVTPDDGLPIRNHLRADFDSEAERAHGTECDVFTASRLLAKPQATRDEYVSNYSTPLDARAQMNNSGVDDVYDAQGWNNLNTRGKKPEPRYFHAAAVVGRRMVVVGGQTGSGPSNDVQVLHFSKMMWSELGRDTPVAKGRATTLKSATPGRMPLCRGHSLISWGKTVLLIGGEMNPASDKVEVWSFDLETECWSKIAAKGEIPTARSGQSVTRAGSILIMFGGETPKGQKLNDLHILDLKSLMWLPLNTVSTGPSPRSKHCATMYDDRFLLIFGGSSKSKYLDDVCALDFETVEWSKMKTKGIDPSPRSGHASILVGDKWYIAGGETRGHGSLETLMLDVSNLTWSAVAGTTANTTVANQGLSLVLVQRKEKTMLVAFGGKGSELSNQVQVLSVVPLDHVKTSSYSGNSATTPSMAGSGLSCVNLAKTQLDTLEEEQYGSRASQGNSPVIESFNSTDIVPLRRRYSTKLDGTRQPPGEILSRVLRETPSHEIPSPLQHKCKVPNMQSKELEMRDKLASIVTRNSKSARWHGSSSRRKGSFDSGILTSVNESAAYVGSSRKGSWLNADLSIRSKSYISDRSDYSLYTAPQSQRWEGEVECSDGQLLADLQDAVTMERRIHLINKYRQSFEMKLAAAVRRAEQAEGQVTTALRAKEEIANRLASALKMRQHAEGQLAAALTAQAELKETVAAAERAQEDSNNLCSVVHSENLRLEHDLAFLKAVLEDTQKELDSTREGLVTERSKSFKLQMEIFDLKKKTLLSLSEEDATPNSASQPLPASEIA</sequence>
<dbReference type="PaxDb" id="3218-PP1S2_309V6.1"/>
<keyword evidence="7" id="KW-1185">Reference proteome</keyword>
<dbReference type="STRING" id="3218.A0A2K1KCI1"/>
<dbReference type="Pfam" id="PF24681">
    <property type="entry name" value="Kelch_KLHDC2_KLHL20_DRC7"/>
    <property type="match status" value="1"/>
</dbReference>
<dbReference type="Proteomes" id="UP000006727">
    <property type="component" value="Chromosome 7"/>
</dbReference>
<protein>
    <submittedName>
        <fullName evidence="5 6">Uncharacterized protein</fullName>
    </submittedName>
</protein>
<dbReference type="InterPro" id="IPR006652">
    <property type="entry name" value="Kelch_1"/>
</dbReference>
<dbReference type="EMBL" id="ABEU02000007">
    <property type="protein sequence ID" value="PNR51459.1"/>
    <property type="molecule type" value="Genomic_DNA"/>
</dbReference>
<keyword evidence="1" id="KW-0880">Kelch repeat</keyword>
<dbReference type="Gene3D" id="2.120.10.80">
    <property type="entry name" value="Kelch-type beta propeller"/>
    <property type="match status" value="2"/>
</dbReference>
<organism evidence="5">
    <name type="scientific">Physcomitrium patens</name>
    <name type="common">Spreading-leaved earth moss</name>
    <name type="synonym">Physcomitrella patens</name>
    <dbReference type="NCBI Taxonomy" id="3218"/>
    <lineage>
        <taxon>Eukaryota</taxon>
        <taxon>Viridiplantae</taxon>
        <taxon>Streptophyta</taxon>
        <taxon>Embryophyta</taxon>
        <taxon>Bryophyta</taxon>
        <taxon>Bryophytina</taxon>
        <taxon>Bryopsida</taxon>
        <taxon>Funariidae</taxon>
        <taxon>Funariales</taxon>
        <taxon>Funariaceae</taxon>
        <taxon>Physcomitrium</taxon>
    </lineage>
</organism>
<evidence type="ECO:0000313" key="5">
    <source>
        <dbReference type="EMBL" id="PNR51459.1"/>
    </source>
</evidence>
<dbReference type="InterPro" id="IPR015915">
    <property type="entry name" value="Kelch-typ_b-propeller"/>
</dbReference>
<accession>A0A2K1KCI1</accession>
<dbReference type="OrthoDB" id="10251809at2759"/>
<evidence type="ECO:0000313" key="7">
    <source>
        <dbReference type="Proteomes" id="UP000006727"/>
    </source>
</evidence>
<evidence type="ECO:0000256" key="3">
    <source>
        <dbReference type="SAM" id="Coils"/>
    </source>
</evidence>
<keyword evidence="3" id="KW-0175">Coiled coil</keyword>
<dbReference type="PANTHER" id="PTHR46093">
    <property type="entry name" value="ACYL-COA-BINDING DOMAIN-CONTAINING PROTEIN 5"/>
    <property type="match status" value="1"/>
</dbReference>
<feature type="compositionally biased region" description="Basic residues" evidence="4">
    <location>
        <begin position="192"/>
        <end position="204"/>
    </location>
</feature>
<dbReference type="SUPFAM" id="SSF117281">
    <property type="entry name" value="Kelch motif"/>
    <property type="match status" value="2"/>
</dbReference>
<evidence type="ECO:0000256" key="2">
    <source>
        <dbReference type="ARBA" id="ARBA00022737"/>
    </source>
</evidence>
<reference evidence="5 7" key="2">
    <citation type="journal article" date="2018" name="Plant J.">
        <title>The Physcomitrella patens chromosome-scale assembly reveals moss genome structure and evolution.</title>
        <authorList>
            <person name="Lang D."/>
            <person name="Ullrich K.K."/>
            <person name="Murat F."/>
            <person name="Fuchs J."/>
            <person name="Jenkins J."/>
            <person name="Haas F.B."/>
            <person name="Piednoel M."/>
            <person name="Gundlach H."/>
            <person name="Van Bel M."/>
            <person name="Meyberg R."/>
            <person name="Vives C."/>
            <person name="Morata J."/>
            <person name="Symeonidi A."/>
            <person name="Hiss M."/>
            <person name="Muchero W."/>
            <person name="Kamisugi Y."/>
            <person name="Saleh O."/>
            <person name="Blanc G."/>
            <person name="Decker E.L."/>
            <person name="van Gessel N."/>
            <person name="Grimwood J."/>
            <person name="Hayes R.D."/>
            <person name="Graham S.W."/>
            <person name="Gunter L.E."/>
            <person name="McDaniel S.F."/>
            <person name="Hoernstein S.N.W."/>
            <person name="Larsson A."/>
            <person name="Li F.W."/>
            <person name="Perroud P.F."/>
            <person name="Phillips J."/>
            <person name="Ranjan P."/>
            <person name="Rokshar D.S."/>
            <person name="Rothfels C.J."/>
            <person name="Schneider L."/>
            <person name="Shu S."/>
            <person name="Stevenson D.W."/>
            <person name="Thummler F."/>
            <person name="Tillich M."/>
            <person name="Villarreal Aguilar J.C."/>
            <person name="Widiez T."/>
            <person name="Wong G.K."/>
            <person name="Wymore A."/>
            <person name="Zhang Y."/>
            <person name="Zimmer A.D."/>
            <person name="Quatrano R.S."/>
            <person name="Mayer K.F.X."/>
            <person name="Goodstein D."/>
            <person name="Casacuberta J.M."/>
            <person name="Vandepoele K."/>
            <person name="Reski R."/>
            <person name="Cuming A.C."/>
            <person name="Tuskan G.A."/>
            <person name="Maumus F."/>
            <person name="Salse J."/>
            <person name="Schmutz J."/>
            <person name="Rensing S.A."/>
        </authorList>
    </citation>
    <scope>NUCLEOTIDE SEQUENCE [LARGE SCALE GENOMIC DNA]</scope>
    <source>
        <strain evidence="6 7">cv. Gransden 2004</strain>
    </source>
</reference>
<evidence type="ECO:0000256" key="1">
    <source>
        <dbReference type="ARBA" id="ARBA00022441"/>
    </source>
</evidence>